<gene>
    <name evidence="4" type="ORF">NYM_LOCUS24093</name>
</gene>
<dbReference type="GO" id="GO:0003723">
    <property type="term" value="F:RNA binding"/>
    <property type="evidence" value="ECO:0007669"/>
    <property type="project" value="InterPro"/>
</dbReference>
<dbReference type="PANTHER" id="PTHR24015:SF1951">
    <property type="entry name" value="OS06G0185700 PROTEIN"/>
    <property type="match status" value="1"/>
</dbReference>
<dbReference type="FunFam" id="1.25.40.10:FF:000212">
    <property type="entry name" value="Pentatricopeptide repeat-containing protein At2g03380, mitochondrial"/>
    <property type="match status" value="1"/>
</dbReference>
<proteinExistence type="inferred from homology"/>
<dbReference type="Pfam" id="PF20431">
    <property type="entry name" value="E_motif"/>
    <property type="match status" value="1"/>
</dbReference>
<dbReference type="FunFam" id="1.25.40.10:FF:000073">
    <property type="entry name" value="Pentatricopeptide repeat-containing protein chloroplastic"/>
    <property type="match status" value="1"/>
</dbReference>
<feature type="repeat" description="PPR" evidence="3">
    <location>
        <begin position="523"/>
        <end position="553"/>
    </location>
</feature>
<dbReference type="GO" id="GO:0009451">
    <property type="term" value="P:RNA modification"/>
    <property type="evidence" value="ECO:0007669"/>
    <property type="project" value="InterPro"/>
</dbReference>
<dbReference type="AlphaFoldDB" id="A0A5K1F6Y0"/>
<comment type="similarity">
    <text evidence="2">Belongs to the PPR family. PCMP-E subfamily.</text>
</comment>
<feature type="repeat" description="PPR" evidence="3">
    <location>
        <begin position="452"/>
        <end position="486"/>
    </location>
</feature>
<name>A0A5K1F6Y0_9MAGN</name>
<dbReference type="NCBIfam" id="TIGR00756">
    <property type="entry name" value="PPR"/>
    <property type="match status" value="5"/>
</dbReference>
<evidence type="ECO:0000256" key="2">
    <source>
        <dbReference type="ARBA" id="ARBA00061659"/>
    </source>
</evidence>
<dbReference type="Pfam" id="PF13041">
    <property type="entry name" value="PPR_2"/>
    <property type="match status" value="4"/>
</dbReference>
<dbReference type="FunFam" id="1.25.40.10:FF:000309">
    <property type="entry name" value="Pentatricopeptide repeat-containing protein, chloroplastic"/>
    <property type="match status" value="1"/>
</dbReference>
<dbReference type="EMBL" id="LR721785">
    <property type="protein sequence ID" value="VVW56616.1"/>
    <property type="molecule type" value="Genomic_DNA"/>
</dbReference>
<dbReference type="InterPro" id="IPR046848">
    <property type="entry name" value="E_motif"/>
</dbReference>
<sequence>MDSLRQCHAPLITSGLAESLHLQTKLVAMYSLLGSFDDGLIVFDRIKNPDSFSWKVLIQGCARNQLFSDVLWAYGCMRRSSQDHDNAVFSMALKACVQLRFLDEGKQIHCDITKVGGFDDIVTVGLMNLYSECGDIRDAHKMFVEMPERNVVAWTSIIVGYMHKGSLSETLKLFNQMLREVKPNEFTMASLLSACCQLDFLQQGKWVHSYLIKTGLYLNSFVATALMDLYAKCGSISDATLIFEQLPYADVVSWTSMIVGYTQRGLSIEALKIFLRMRRTGLLPNEMTMASVLSAFAQQGSPVERQSIHALVILLGMDRVCEVNNSLVDMYAKCHMVTDAFCVFERILHKDLISWNTMINGFSQNRLGVEALCLFHRMRLTQVSPDAVTCVGVLSACSSLGALETGTSLHGYAVKVGILSNVYVGTALLNLYAKCGSAGMAKKVFDEMDEKNITTWSAMVGGYGRHGDAENSLTLLQDMLQTGVQPNDVIYTSILSACSHAGMVSEGCRHFDDMCNGSYTLPSMKHYACMIDMLGRAGRLDEAVEFIRKMPLEPNAGIWGALFHACKIHSTIELGEKAANILLDLQPETGYYVLMSNMYAEAGRWEDAATIRALMKERRMKKSPGSSILDTRNFVAS</sequence>
<dbReference type="InterPro" id="IPR011990">
    <property type="entry name" value="TPR-like_helical_dom_sf"/>
</dbReference>
<dbReference type="Pfam" id="PF12854">
    <property type="entry name" value="PPR_1"/>
    <property type="match status" value="1"/>
</dbReference>
<dbReference type="PANTHER" id="PTHR24015">
    <property type="entry name" value="OS07G0578800 PROTEIN-RELATED"/>
    <property type="match status" value="1"/>
</dbReference>
<dbReference type="Gramene" id="NC7G0295590.1">
    <property type="protein sequence ID" value="NC7G0295590.1:cds"/>
    <property type="gene ID" value="NC7G0295590"/>
</dbReference>
<feature type="repeat" description="PPR" evidence="3">
    <location>
        <begin position="150"/>
        <end position="180"/>
    </location>
</feature>
<dbReference type="Gene3D" id="1.25.40.10">
    <property type="entry name" value="Tetratricopeptide repeat domain"/>
    <property type="match status" value="6"/>
</dbReference>
<dbReference type="InterPro" id="IPR046960">
    <property type="entry name" value="PPR_At4g14850-like_plant"/>
</dbReference>
<dbReference type="PROSITE" id="PS51375">
    <property type="entry name" value="PPR"/>
    <property type="match status" value="5"/>
</dbReference>
<evidence type="ECO:0008006" key="5">
    <source>
        <dbReference type="Google" id="ProtNLM"/>
    </source>
</evidence>
<dbReference type="Pfam" id="PF01535">
    <property type="entry name" value="PPR"/>
    <property type="match status" value="3"/>
</dbReference>
<evidence type="ECO:0000256" key="1">
    <source>
        <dbReference type="ARBA" id="ARBA00022737"/>
    </source>
</evidence>
<dbReference type="InterPro" id="IPR002885">
    <property type="entry name" value="PPR_rpt"/>
</dbReference>
<reference evidence="4" key="1">
    <citation type="submission" date="2019-09" db="EMBL/GenBank/DDBJ databases">
        <authorList>
            <person name="Zhang L."/>
        </authorList>
    </citation>
    <scope>NUCLEOTIDE SEQUENCE</scope>
</reference>
<dbReference type="FunFam" id="1.25.40.10:FF:000381">
    <property type="entry name" value="Pentatricopeptide repeat-containing protein"/>
    <property type="match status" value="1"/>
</dbReference>
<feature type="repeat" description="PPR" evidence="3">
    <location>
        <begin position="250"/>
        <end position="284"/>
    </location>
</feature>
<organism evidence="4">
    <name type="scientific">Nymphaea colorata</name>
    <name type="common">pocket water lily</name>
    <dbReference type="NCBI Taxonomy" id="210225"/>
    <lineage>
        <taxon>Eukaryota</taxon>
        <taxon>Viridiplantae</taxon>
        <taxon>Streptophyta</taxon>
        <taxon>Embryophyta</taxon>
        <taxon>Tracheophyta</taxon>
        <taxon>Spermatophyta</taxon>
        <taxon>Magnoliopsida</taxon>
        <taxon>Nymphaeales</taxon>
        <taxon>Nymphaeaceae</taxon>
        <taxon>Nymphaea</taxon>
    </lineage>
</organism>
<evidence type="ECO:0000256" key="3">
    <source>
        <dbReference type="PROSITE-ProRule" id="PRU00708"/>
    </source>
</evidence>
<accession>A0A5K1F6Y0</accession>
<keyword evidence="1" id="KW-0677">Repeat</keyword>
<evidence type="ECO:0000313" key="4">
    <source>
        <dbReference type="EMBL" id="VVW56616.1"/>
    </source>
</evidence>
<feature type="repeat" description="PPR" evidence="3">
    <location>
        <begin position="351"/>
        <end position="385"/>
    </location>
</feature>
<protein>
    <recommendedName>
        <fullName evidence="5">Pentacotripeptide-repeat region of PRORP domain-containing protein</fullName>
    </recommendedName>
</protein>